<accession>A0A926HS57</accession>
<evidence type="ECO:0000259" key="2">
    <source>
        <dbReference type="PROSITE" id="PS50943"/>
    </source>
</evidence>
<keyword evidence="4" id="KW-1185">Reference proteome</keyword>
<gene>
    <name evidence="3" type="ORF">IAG03_05575</name>
</gene>
<protein>
    <submittedName>
        <fullName evidence="3">Helix-turn-helix transcriptional regulator</fullName>
    </submittedName>
</protein>
<dbReference type="Pfam" id="PF01381">
    <property type="entry name" value="HTH_3"/>
    <property type="match status" value="1"/>
</dbReference>
<dbReference type="SMART" id="SM00530">
    <property type="entry name" value="HTH_XRE"/>
    <property type="match status" value="1"/>
</dbReference>
<proteinExistence type="predicted"/>
<dbReference type="InterPro" id="IPR001387">
    <property type="entry name" value="Cro/C1-type_HTH"/>
</dbReference>
<dbReference type="RefSeq" id="WP_249318868.1">
    <property type="nucleotide sequence ID" value="NZ_JACRSN010000006.1"/>
</dbReference>
<name>A0A926HS57_9FIRM</name>
<dbReference type="Gene3D" id="1.10.260.40">
    <property type="entry name" value="lambda repressor-like DNA-binding domains"/>
    <property type="match status" value="1"/>
</dbReference>
<evidence type="ECO:0000313" key="4">
    <source>
        <dbReference type="Proteomes" id="UP000651482"/>
    </source>
</evidence>
<dbReference type="PANTHER" id="PTHR46558:SF11">
    <property type="entry name" value="HTH-TYPE TRANSCRIPTIONAL REGULATOR XRE"/>
    <property type="match status" value="1"/>
</dbReference>
<dbReference type="GO" id="GO:0003677">
    <property type="term" value="F:DNA binding"/>
    <property type="evidence" value="ECO:0007669"/>
    <property type="project" value="UniProtKB-KW"/>
</dbReference>
<evidence type="ECO:0000256" key="1">
    <source>
        <dbReference type="ARBA" id="ARBA00023125"/>
    </source>
</evidence>
<dbReference type="PANTHER" id="PTHR46558">
    <property type="entry name" value="TRACRIPTIONAL REGULATORY PROTEIN-RELATED-RELATED"/>
    <property type="match status" value="1"/>
</dbReference>
<dbReference type="SUPFAM" id="SSF47413">
    <property type="entry name" value="lambda repressor-like DNA-binding domains"/>
    <property type="match status" value="1"/>
</dbReference>
<dbReference type="PROSITE" id="PS50943">
    <property type="entry name" value="HTH_CROC1"/>
    <property type="match status" value="1"/>
</dbReference>
<dbReference type="AlphaFoldDB" id="A0A926HS57"/>
<dbReference type="Proteomes" id="UP000651482">
    <property type="component" value="Unassembled WGS sequence"/>
</dbReference>
<reference evidence="3" key="1">
    <citation type="submission" date="2020-08" db="EMBL/GenBank/DDBJ databases">
        <title>Genome public.</title>
        <authorList>
            <person name="Liu C."/>
            <person name="Sun Q."/>
        </authorList>
    </citation>
    <scope>NUCLEOTIDE SEQUENCE</scope>
    <source>
        <strain evidence="3">NSJ-40</strain>
    </source>
</reference>
<organism evidence="3 4">
    <name type="scientific">Yeguia hominis</name>
    <dbReference type="NCBI Taxonomy" id="2763662"/>
    <lineage>
        <taxon>Bacteria</taxon>
        <taxon>Bacillati</taxon>
        <taxon>Bacillota</taxon>
        <taxon>Clostridia</taxon>
        <taxon>Eubacteriales</taxon>
        <taxon>Yeguiaceae</taxon>
        <taxon>Yeguia</taxon>
    </lineage>
</organism>
<dbReference type="InterPro" id="IPR010982">
    <property type="entry name" value="Lambda_DNA-bd_dom_sf"/>
</dbReference>
<sequence length="88" mass="10491">MSKELGDKLRSLRENHLLTQNDLAELLTVDRSTYAYYESGKSEPRLDSLFRIARFYRVSFEWLCDDARGTYEEKGNPDIPPRRYKNKR</sequence>
<evidence type="ECO:0000313" key="3">
    <source>
        <dbReference type="EMBL" id="MBC8533480.1"/>
    </source>
</evidence>
<dbReference type="CDD" id="cd00093">
    <property type="entry name" value="HTH_XRE"/>
    <property type="match status" value="1"/>
</dbReference>
<keyword evidence="1" id="KW-0238">DNA-binding</keyword>
<comment type="caution">
    <text evidence="3">The sequence shown here is derived from an EMBL/GenBank/DDBJ whole genome shotgun (WGS) entry which is preliminary data.</text>
</comment>
<feature type="domain" description="HTH cro/C1-type" evidence="2">
    <location>
        <begin position="9"/>
        <end position="63"/>
    </location>
</feature>
<dbReference type="EMBL" id="JACRSN010000006">
    <property type="protein sequence ID" value="MBC8533480.1"/>
    <property type="molecule type" value="Genomic_DNA"/>
</dbReference>